<name>A0ABS4RIT3_9BACI</name>
<keyword evidence="2" id="KW-1185">Reference proteome</keyword>
<protein>
    <submittedName>
        <fullName evidence="1">Uncharacterized protein</fullName>
    </submittedName>
</protein>
<dbReference type="EMBL" id="JAGIKZ010000011">
    <property type="protein sequence ID" value="MBP2241727.1"/>
    <property type="molecule type" value="Genomic_DNA"/>
</dbReference>
<accession>A0ABS4RIT3</accession>
<proteinExistence type="predicted"/>
<gene>
    <name evidence="1" type="ORF">J2Z40_002299</name>
</gene>
<reference evidence="1 2" key="1">
    <citation type="submission" date="2021-03" db="EMBL/GenBank/DDBJ databases">
        <title>Genomic Encyclopedia of Type Strains, Phase IV (KMG-IV): sequencing the most valuable type-strain genomes for metagenomic binning, comparative biology and taxonomic classification.</title>
        <authorList>
            <person name="Goeker M."/>
        </authorList>
    </citation>
    <scope>NUCLEOTIDE SEQUENCE [LARGE SCALE GENOMIC DNA]</scope>
    <source>
        <strain evidence="1 2">DSM 26675</strain>
    </source>
</reference>
<evidence type="ECO:0000313" key="2">
    <source>
        <dbReference type="Proteomes" id="UP001519293"/>
    </source>
</evidence>
<dbReference type="Proteomes" id="UP001519293">
    <property type="component" value="Unassembled WGS sequence"/>
</dbReference>
<organism evidence="1 2">
    <name type="scientific">Cytobacillus eiseniae</name>
    <dbReference type="NCBI Taxonomy" id="762947"/>
    <lineage>
        <taxon>Bacteria</taxon>
        <taxon>Bacillati</taxon>
        <taxon>Bacillota</taxon>
        <taxon>Bacilli</taxon>
        <taxon>Bacillales</taxon>
        <taxon>Bacillaceae</taxon>
        <taxon>Cytobacillus</taxon>
    </lineage>
</organism>
<dbReference type="RefSeq" id="WP_066396180.1">
    <property type="nucleotide sequence ID" value="NZ_JAGIKZ010000011.1"/>
</dbReference>
<sequence>MKSRFSIAKAEWSDERENQYKKDCFNIVFNFGDKIKANDNTVYLIKNGEEIEIEKPLKQKTFWYETWLKLKDFYQMD</sequence>
<comment type="caution">
    <text evidence="1">The sequence shown here is derived from an EMBL/GenBank/DDBJ whole genome shotgun (WGS) entry which is preliminary data.</text>
</comment>
<evidence type="ECO:0000313" key="1">
    <source>
        <dbReference type="EMBL" id="MBP2241727.1"/>
    </source>
</evidence>